<comment type="caution">
    <text evidence="9">The sequence shown here is derived from an EMBL/GenBank/DDBJ whole genome shotgun (WGS) entry which is preliminary data.</text>
</comment>
<dbReference type="FunFam" id="3.40.50.720:FF:000181">
    <property type="entry name" value="NmrA-like family domain-containing protein 1"/>
    <property type="match status" value="1"/>
</dbReference>
<dbReference type="GO" id="GO:0005634">
    <property type="term" value="C:nucleus"/>
    <property type="evidence" value="ECO:0007669"/>
    <property type="project" value="UniProtKB-SubCell"/>
</dbReference>
<evidence type="ECO:0000256" key="1">
    <source>
        <dbReference type="ARBA" id="ARBA00004123"/>
    </source>
</evidence>
<evidence type="ECO:0000313" key="10">
    <source>
        <dbReference type="Proteomes" id="UP000320762"/>
    </source>
</evidence>
<dbReference type="InterPro" id="IPR051164">
    <property type="entry name" value="NmrA-like_oxidored"/>
</dbReference>
<dbReference type="CDD" id="cd05251">
    <property type="entry name" value="NmrA_like_SDR_a"/>
    <property type="match status" value="1"/>
</dbReference>
<dbReference type="GO" id="GO:0048471">
    <property type="term" value="C:perinuclear region of cytoplasm"/>
    <property type="evidence" value="ECO:0007669"/>
    <property type="project" value="UniProtKB-SubCell"/>
</dbReference>
<dbReference type="SUPFAM" id="SSF51735">
    <property type="entry name" value="NAD(P)-binding Rossmann-fold domains"/>
    <property type="match status" value="1"/>
</dbReference>
<evidence type="ECO:0000256" key="6">
    <source>
        <dbReference type="ARBA" id="ARBA00023242"/>
    </source>
</evidence>
<comment type="similarity">
    <text evidence="3">Belongs to the NmrA-type oxidoreductase family.</text>
</comment>
<name>A0A550C8W6_9AGAR</name>
<protein>
    <recommendedName>
        <fullName evidence="7">NmrA-like family domain-containing protein 1</fullName>
    </recommendedName>
</protein>
<dbReference type="EMBL" id="VDMD01000017">
    <property type="protein sequence ID" value="TRM61225.1"/>
    <property type="molecule type" value="Genomic_DNA"/>
</dbReference>
<organism evidence="9 10">
    <name type="scientific">Schizophyllum amplum</name>
    <dbReference type="NCBI Taxonomy" id="97359"/>
    <lineage>
        <taxon>Eukaryota</taxon>
        <taxon>Fungi</taxon>
        <taxon>Dikarya</taxon>
        <taxon>Basidiomycota</taxon>
        <taxon>Agaricomycotina</taxon>
        <taxon>Agaricomycetes</taxon>
        <taxon>Agaricomycetidae</taxon>
        <taxon>Agaricales</taxon>
        <taxon>Schizophyllaceae</taxon>
        <taxon>Schizophyllum</taxon>
    </lineage>
</organism>
<dbReference type="InterPro" id="IPR036291">
    <property type="entry name" value="NAD(P)-bd_dom_sf"/>
</dbReference>
<keyword evidence="10" id="KW-1185">Reference proteome</keyword>
<proteinExistence type="inferred from homology"/>
<evidence type="ECO:0000313" key="9">
    <source>
        <dbReference type="EMBL" id="TRM61225.1"/>
    </source>
</evidence>
<evidence type="ECO:0000259" key="8">
    <source>
        <dbReference type="Pfam" id="PF05368"/>
    </source>
</evidence>
<dbReference type="PANTHER" id="PTHR42748">
    <property type="entry name" value="NITROGEN METABOLITE REPRESSION PROTEIN NMRA FAMILY MEMBER"/>
    <property type="match status" value="1"/>
</dbReference>
<dbReference type="AlphaFoldDB" id="A0A550C8W6"/>
<dbReference type="Pfam" id="PF05368">
    <property type="entry name" value="NmrA"/>
    <property type="match status" value="1"/>
</dbReference>
<dbReference type="OrthoDB" id="419598at2759"/>
<accession>A0A550C8W6</accession>
<dbReference type="InterPro" id="IPR008030">
    <property type="entry name" value="NmrA-like"/>
</dbReference>
<gene>
    <name evidence="9" type="ORF">BD626DRAFT_631771</name>
</gene>
<dbReference type="Proteomes" id="UP000320762">
    <property type="component" value="Unassembled WGS sequence"/>
</dbReference>
<evidence type="ECO:0000256" key="2">
    <source>
        <dbReference type="ARBA" id="ARBA00004556"/>
    </source>
</evidence>
<keyword evidence="5" id="KW-0521">NADP</keyword>
<dbReference type="PANTHER" id="PTHR42748:SF31">
    <property type="entry name" value="NMRA-LIKE DOMAIN-CONTAINING PROTEIN-RELATED"/>
    <property type="match status" value="1"/>
</dbReference>
<reference evidence="9 10" key="1">
    <citation type="journal article" date="2019" name="New Phytol.">
        <title>Comparative genomics reveals unique wood-decay strategies and fruiting body development in the Schizophyllaceae.</title>
        <authorList>
            <person name="Almasi E."/>
            <person name="Sahu N."/>
            <person name="Krizsan K."/>
            <person name="Balint B."/>
            <person name="Kovacs G.M."/>
            <person name="Kiss B."/>
            <person name="Cseklye J."/>
            <person name="Drula E."/>
            <person name="Henrissat B."/>
            <person name="Nagy I."/>
            <person name="Chovatia M."/>
            <person name="Adam C."/>
            <person name="LaButti K."/>
            <person name="Lipzen A."/>
            <person name="Riley R."/>
            <person name="Grigoriev I.V."/>
            <person name="Nagy L.G."/>
        </authorList>
    </citation>
    <scope>NUCLEOTIDE SEQUENCE [LARGE SCALE GENOMIC DNA]</scope>
    <source>
        <strain evidence="9 10">NL-1724</strain>
    </source>
</reference>
<evidence type="ECO:0000256" key="7">
    <source>
        <dbReference type="ARBA" id="ARBA00040296"/>
    </source>
</evidence>
<sequence length="318" mass="35031">MSTSKQILVVFGATGKQGGSVINSIVNDAAASARFHVKGVTRDVNKESAKALATKGVEVVAADLNDKDSLRAVIKGAYAVFSITNFWEYFNMEIEVKQGKNVADVSKEEGVQHLIWSSLLSVNKHTSGKLSKVYHFDGKAEVEEYIRALGIPATFFLAGAYMSDYPGSLLRQMPDGKWGLALPVPADAQFPLIDIEHDTGKFVKAILLKREEVLGRQIYASAAYYTPQQMVDHLKKLYPEAGEGAAYHELPHDAFKGILAKQGMPEVVQEELLQNLIFIAEYGYYGGESLDESIAIVDEPLTSWEQYLQNHPICADLK</sequence>
<comment type="subcellular location">
    <subcellularLocation>
        <location evidence="2">Cytoplasm</location>
        <location evidence="2">Perinuclear region</location>
    </subcellularLocation>
    <subcellularLocation>
        <location evidence="1">Nucleus</location>
    </subcellularLocation>
</comment>
<evidence type="ECO:0000256" key="4">
    <source>
        <dbReference type="ARBA" id="ARBA00022490"/>
    </source>
</evidence>
<feature type="domain" description="NmrA-like" evidence="8">
    <location>
        <begin position="5"/>
        <end position="308"/>
    </location>
</feature>
<keyword evidence="4" id="KW-0963">Cytoplasm</keyword>
<evidence type="ECO:0000256" key="5">
    <source>
        <dbReference type="ARBA" id="ARBA00022857"/>
    </source>
</evidence>
<keyword evidence="6" id="KW-0539">Nucleus</keyword>
<dbReference type="Gene3D" id="3.40.50.720">
    <property type="entry name" value="NAD(P)-binding Rossmann-like Domain"/>
    <property type="match status" value="1"/>
</dbReference>
<dbReference type="Gene3D" id="3.90.25.10">
    <property type="entry name" value="UDP-galactose 4-epimerase, domain 1"/>
    <property type="match status" value="1"/>
</dbReference>
<evidence type="ECO:0000256" key="3">
    <source>
        <dbReference type="ARBA" id="ARBA00006328"/>
    </source>
</evidence>
<dbReference type="STRING" id="97359.A0A550C8W6"/>